<dbReference type="Proteomes" id="UP000230069">
    <property type="component" value="Unassembled WGS sequence"/>
</dbReference>
<feature type="region of interest" description="Disordered" evidence="1">
    <location>
        <begin position="1"/>
        <end position="45"/>
    </location>
</feature>
<evidence type="ECO:0000256" key="1">
    <source>
        <dbReference type="SAM" id="MobiDB-lite"/>
    </source>
</evidence>
<gene>
    <name evidence="2" type="ORF">AQUCO_05500084v1</name>
</gene>
<accession>A0A2G5CI79</accession>
<dbReference type="OrthoDB" id="1926221at2759"/>
<proteinExistence type="predicted"/>
<evidence type="ECO:0000313" key="2">
    <source>
        <dbReference type="EMBL" id="PIA30547.1"/>
    </source>
</evidence>
<dbReference type="AlphaFoldDB" id="A0A2G5CI79"/>
<feature type="region of interest" description="Disordered" evidence="1">
    <location>
        <begin position="88"/>
        <end position="110"/>
    </location>
</feature>
<feature type="compositionally biased region" description="Acidic residues" evidence="1">
    <location>
        <begin position="99"/>
        <end position="110"/>
    </location>
</feature>
<feature type="compositionally biased region" description="Polar residues" evidence="1">
    <location>
        <begin position="31"/>
        <end position="40"/>
    </location>
</feature>
<feature type="compositionally biased region" description="Basic and acidic residues" evidence="1">
    <location>
        <begin position="9"/>
        <end position="19"/>
    </location>
</feature>
<sequence length="110" mass="12531">MGSSSQQDPNKRLKEKPALDGDFLSLAPPVANTTPSSSTDPKLKQPIAFPPPDYHELAKIDVPSFRGNYEEQMLHSKDIMRQHYNQFSSQEQHIRQELSPEDDLDLELKL</sequence>
<evidence type="ECO:0000313" key="3">
    <source>
        <dbReference type="Proteomes" id="UP000230069"/>
    </source>
</evidence>
<dbReference type="InParanoid" id="A0A2G5CI79"/>
<name>A0A2G5CI79_AQUCA</name>
<organism evidence="2 3">
    <name type="scientific">Aquilegia coerulea</name>
    <name type="common">Rocky mountain columbine</name>
    <dbReference type="NCBI Taxonomy" id="218851"/>
    <lineage>
        <taxon>Eukaryota</taxon>
        <taxon>Viridiplantae</taxon>
        <taxon>Streptophyta</taxon>
        <taxon>Embryophyta</taxon>
        <taxon>Tracheophyta</taxon>
        <taxon>Spermatophyta</taxon>
        <taxon>Magnoliopsida</taxon>
        <taxon>Ranunculales</taxon>
        <taxon>Ranunculaceae</taxon>
        <taxon>Thalictroideae</taxon>
        <taxon>Aquilegia</taxon>
    </lineage>
</organism>
<dbReference type="EMBL" id="KZ305072">
    <property type="protein sequence ID" value="PIA30547.1"/>
    <property type="molecule type" value="Genomic_DNA"/>
</dbReference>
<keyword evidence="3" id="KW-1185">Reference proteome</keyword>
<reference evidence="2 3" key="1">
    <citation type="submission" date="2017-09" db="EMBL/GenBank/DDBJ databases">
        <title>WGS assembly of Aquilegia coerulea Goldsmith.</title>
        <authorList>
            <person name="Hodges S."/>
            <person name="Kramer E."/>
            <person name="Nordborg M."/>
            <person name="Tomkins J."/>
            <person name="Borevitz J."/>
            <person name="Derieg N."/>
            <person name="Yan J."/>
            <person name="Mihaltcheva S."/>
            <person name="Hayes R.D."/>
            <person name="Rokhsar D."/>
        </authorList>
    </citation>
    <scope>NUCLEOTIDE SEQUENCE [LARGE SCALE GENOMIC DNA]</scope>
    <source>
        <strain evidence="3">cv. Goldsmith</strain>
    </source>
</reference>
<protein>
    <submittedName>
        <fullName evidence="2">Uncharacterized protein</fullName>
    </submittedName>
</protein>